<keyword evidence="2" id="KW-1185">Reference proteome</keyword>
<name>A0A4Y2DK07_ARAVE</name>
<protein>
    <submittedName>
        <fullName evidence="1">Uncharacterized protein</fullName>
    </submittedName>
</protein>
<dbReference type="AlphaFoldDB" id="A0A4Y2DK07"/>
<proteinExistence type="predicted"/>
<sequence>MTSKSNHIQGIKSDYTIHSKSYVRHILSALSMDKLTFIEEATYYGDKKTFYRCLATNDSEIDLPAKAASVSVAACTSPDTFQNVHRLPQHDWKPFIAIISSCLSMFVSF</sequence>
<accession>A0A4Y2DK07</accession>
<dbReference type="EMBL" id="BGPR01000375">
    <property type="protein sequence ID" value="GBM16507.1"/>
    <property type="molecule type" value="Genomic_DNA"/>
</dbReference>
<evidence type="ECO:0000313" key="2">
    <source>
        <dbReference type="Proteomes" id="UP000499080"/>
    </source>
</evidence>
<comment type="caution">
    <text evidence="1">The sequence shown here is derived from an EMBL/GenBank/DDBJ whole genome shotgun (WGS) entry which is preliminary data.</text>
</comment>
<reference evidence="1 2" key="1">
    <citation type="journal article" date="2019" name="Sci. Rep.">
        <title>Orb-weaving spider Araneus ventricosus genome elucidates the spidroin gene catalogue.</title>
        <authorList>
            <person name="Kono N."/>
            <person name="Nakamura H."/>
            <person name="Ohtoshi R."/>
            <person name="Moran D.A.P."/>
            <person name="Shinohara A."/>
            <person name="Yoshida Y."/>
            <person name="Fujiwara M."/>
            <person name="Mori M."/>
            <person name="Tomita M."/>
            <person name="Arakawa K."/>
        </authorList>
    </citation>
    <scope>NUCLEOTIDE SEQUENCE [LARGE SCALE GENOMIC DNA]</scope>
</reference>
<organism evidence="1 2">
    <name type="scientific">Araneus ventricosus</name>
    <name type="common">Orbweaver spider</name>
    <name type="synonym">Epeira ventricosa</name>
    <dbReference type="NCBI Taxonomy" id="182803"/>
    <lineage>
        <taxon>Eukaryota</taxon>
        <taxon>Metazoa</taxon>
        <taxon>Ecdysozoa</taxon>
        <taxon>Arthropoda</taxon>
        <taxon>Chelicerata</taxon>
        <taxon>Arachnida</taxon>
        <taxon>Araneae</taxon>
        <taxon>Araneomorphae</taxon>
        <taxon>Entelegynae</taxon>
        <taxon>Araneoidea</taxon>
        <taxon>Araneidae</taxon>
        <taxon>Araneus</taxon>
    </lineage>
</organism>
<gene>
    <name evidence="1" type="ORF">AVEN_148893_1</name>
</gene>
<dbReference type="Proteomes" id="UP000499080">
    <property type="component" value="Unassembled WGS sequence"/>
</dbReference>
<evidence type="ECO:0000313" key="1">
    <source>
        <dbReference type="EMBL" id="GBM16507.1"/>
    </source>
</evidence>